<gene>
    <name evidence="2" type="ORF">SAMN05421783_11982</name>
</gene>
<dbReference type="InterPro" id="IPR036388">
    <property type="entry name" value="WH-like_DNA-bd_sf"/>
</dbReference>
<dbReference type="RefSeq" id="WP_093035445.1">
    <property type="nucleotide sequence ID" value="NZ_FNNZ01000019.1"/>
</dbReference>
<reference evidence="3" key="1">
    <citation type="submission" date="2016-10" db="EMBL/GenBank/DDBJ databases">
        <authorList>
            <person name="Varghese N."/>
            <person name="Submissions S."/>
        </authorList>
    </citation>
    <scope>NUCLEOTIDE SEQUENCE [LARGE SCALE GENOMIC DNA]</scope>
    <source>
        <strain evidence="3">DSM 217</strain>
    </source>
</reference>
<evidence type="ECO:0000256" key="1">
    <source>
        <dbReference type="HAMAP-Rule" id="MF_01584"/>
    </source>
</evidence>
<comment type="similarity">
    <text evidence="1">Belongs to the UPF0502 family.</text>
</comment>
<organism evidence="2 3">
    <name type="scientific">Thiocapsa roseopersicina</name>
    <dbReference type="NCBI Taxonomy" id="1058"/>
    <lineage>
        <taxon>Bacteria</taxon>
        <taxon>Pseudomonadati</taxon>
        <taxon>Pseudomonadota</taxon>
        <taxon>Gammaproteobacteria</taxon>
        <taxon>Chromatiales</taxon>
        <taxon>Chromatiaceae</taxon>
        <taxon>Thiocapsa</taxon>
    </lineage>
</organism>
<dbReference type="SUPFAM" id="SSF46785">
    <property type="entry name" value="Winged helix' DNA-binding domain"/>
    <property type="match status" value="2"/>
</dbReference>
<evidence type="ECO:0000313" key="2">
    <source>
        <dbReference type="EMBL" id="SDX28583.1"/>
    </source>
</evidence>
<dbReference type="PANTHER" id="PTHR38768:SF1">
    <property type="entry name" value="UPF0502 PROTEIN YCEH"/>
    <property type="match status" value="1"/>
</dbReference>
<evidence type="ECO:0000313" key="3">
    <source>
        <dbReference type="Proteomes" id="UP000198816"/>
    </source>
</evidence>
<dbReference type="Pfam" id="PF04337">
    <property type="entry name" value="DUF480"/>
    <property type="match status" value="1"/>
</dbReference>
<dbReference type="InterPro" id="IPR007432">
    <property type="entry name" value="DUF480"/>
</dbReference>
<proteinExistence type="inferred from homology"/>
<protein>
    <submittedName>
        <fullName evidence="2">Uncharacterized protein</fullName>
    </submittedName>
</protein>
<dbReference type="STRING" id="1058.SAMN05421783_11982"/>
<dbReference type="OrthoDB" id="9784785at2"/>
<dbReference type="Proteomes" id="UP000198816">
    <property type="component" value="Unassembled WGS sequence"/>
</dbReference>
<name>A0A1H3AG37_THIRO</name>
<dbReference type="PANTHER" id="PTHR38768">
    <property type="entry name" value="UPF0502 PROTEIN YCEH"/>
    <property type="match status" value="1"/>
</dbReference>
<keyword evidence="3" id="KW-1185">Reference proteome</keyword>
<dbReference type="HAMAP" id="MF_01584">
    <property type="entry name" value="UPF0502"/>
    <property type="match status" value="1"/>
</dbReference>
<accession>A0A1H3AG37</accession>
<dbReference type="Gene3D" id="1.10.10.10">
    <property type="entry name" value="Winged helix-like DNA-binding domain superfamily/Winged helix DNA-binding domain"/>
    <property type="match status" value="2"/>
</dbReference>
<dbReference type="AlphaFoldDB" id="A0A1H3AG37"/>
<sequence>MTIELESETSDAMLTPAEARVLGCLMEKQRTTPDQYPLTLNSLVSACNQKSARHPVMNMTPGEVGHVVNQLRDRGLIYASLSGRTERYDHKIVGTFLLSREEHALLCALMLRGPQTTGELRTNTARLADFKDLEQVTRTLHGMAERDRPLVVELPRQPGKREERFAHLLCGRPKIEDIPESAHAASGEPTRSARIEALEAEVAELRAEIDRLWSLTGLEDQR</sequence>
<dbReference type="EMBL" id="FNNZ01000019">
    <property type="protein sequence ID" value="SDX28583.1"/>
    <property type="molecule type" value="Genomic_DNA"/>
</dbReference>
<dbReference type="InterPro" id="IPR036390">
    <property type="entry name" value="WH_DNA-bd_sf"/>
</dbReference>